<dbReference type="InterPro" id="IPR049629">
    <property type="entry name" value="DPY30_SDC1_DD"/>
</dbReference>
<comment type="similarity">
    <text evidence="2">Belongs to the dpy-30 family.</text>
</comment>
<comment type="subcellular location">
    <subcellularLocation>
        <location evidence="1">Nucleus</location>
    </subcellularLocation>
</comment>
<dbReference type="GO" id="GO:0005634">
    <property type="term" value="C:nucleus"/>
    <property type="evidence" value="ECO:0007669"/>
    <property type="project" value="UniProtKB-SubCell"/>
</dbReference>
<dbReference type="Proteomes" id="UP000799421">
    <property type="component" value="Unassembled WGS sequence"/>
</dbReference>
<evidence type="ECO:0000256" key="3">
    <source>
        <dbReference type="ARBA" id="ARBA00023242"/>
    </source>
</evidence>
<feature type="compositionally biased region" description="Polar residues" evidence="4">
    <location>
        <begin position="148"/>
        <end position="163"/>
    </location>
</feature>
<sequence>MEINGDAVIQEPRFPQAADANQLSPTGNGYPPIGNVITGQPAVYMNPVATADHRASIDSILDTLPGGSDQQNRAGVAPVTAESIPPSPAPLWNAHPSQMAGNNTYHPNYNTFTRTPSNTFAASPAMSTPGNFHSPSPVSTAGGPVISPNASSPSTNHGGTLYASTGTAPMTVHAIMSSAGTTTALPTTTATAPSMPQGGTSGGTFGVLQPTTAAPSAVYPQSARATTPVYHPPPQNSMPPPQAPPPVAQPQYQQLAPRPTPPSRTPSAPPAPSPSQAPQASQTPQISPGSQTKYPSKPAAHGGPTRQYINNNVTPHLLEGMKYLAMYEPEKPLKVLAEFLAKRSKEVEGE</sequence>
<keyword evidence="6" id="KW-1185">Reference proteome</keyword>
<protein>
    <submittedName>
        <fullName evidence="5">Uncharacterized protein</fullName>
    </submittedName>
</protein>
<dbReference type="OrthoDB" id="417678at2759"/>
<evidence type="ECO:0000313" key="6">
    <source>
        <dbReference type="Proteomes" id="UP000799421"/>
    </source>
</evidence>
<name>A0A6A7BS24_9PEZI</name>
<proteinExistence type="inferred from homology"/>
<feature type="region of interest" description="Disordered" evidence="4">
    <location>
        <begin position="185"/>
        <end position="311"/>
    </location>
</feature>
<dbReference type="AlphaFoldDB" id="A0A6A7BS24"/>
<feature type="compositionally biased region" description="Pro residues" evidence="4">
    <location>
        <begin position="258"/>
        <end position="275"/>
    </location>
</feature>
<gene>
    <name evidence="5" type="ORF">K470DRAFT_279386</name>
</gene>
<reference evidence="5" key="1">
    <citation type="journal article" date="2020" name="Stud. Mycol.">
        <title>101 Dothideomycetes genomes: a test case for predicting lifestyles and emergence of pathogens.</title>
        <authorList>
            <person name="Haridas S."/>
            <person name="Albert R."/>
            <person name="Binder M."/>
            <person name="Bloem J."/>
            <person name="Labutti K."/>
            <person name="Salamov A."/>
            <person name="Andreopoulos B."/>
            <person name="Baker S."/>
            <person name="Barry K."/>
            <person name="Bills G."/>
            <person name="Bluhm B."/>
            <person name="Cannon C."/>
            <person name="Castanera R."/>
            <person name="Culley D."/>
            <person name="Daum C."/>
            <person name="Ezra D."/>
            <person name="Gonzalez J."/>
            <person name="Henrissat B."/>
            <person name="Kuo A."/>
            <person name="Liang C."/>
            <person name="Lipzen A."/>
            <person name="Lutzoni F."/>
            <person name="Magnuson J."/>
            <person name="Mondo S."/>
            <person name="Nolan M."/>
            <person name="Ohm R."/>
            <person name="Pangilinan J."/>
            <person name="Park H.-J."/>
            <person name="Ramirez L."/>
            <person name="Alfaro M."/>
            <person name="Sun H."/>
            <person name="Tritt A."/>
            <person name="Yoshinaga Y."/>
            <person name="Zwiers L.-H."/>
            <person name="Turgeon B."/>
            <person name="Goodwin S."/>
            <person name="Spatafora J."/>
            <person name="Crous P."/>
            <person name="Grigoriev I."/>
        </authorList>
    </citation>
    <scope>NUCLEOTIDE SEQUENCE</scope>
    <source>
        <strain evidence="5">CBS 480.64</strain>
    </source>
</reference>
<dbReference type="EMBL" id="MU006051">
    <property type="protein sequence ID" value="KAF2857308.1"/>
    <property type="molecule type" value="Genomic_DNA"/>
</dbReference>
<organism evidence="5 6">
    <name type="scientific">Piedraia hortae CBS 480.64</name>
    <dbReference type="NCBI Taxonomy" id="1314780"/>
    <lineage>
        <taxon>Eukaryota</taxon>
        <taxon>Fungi</taxon>
        <taxon>Dikarya</taxon>
        <taxon>Ascomycota</taxon>
        <taxon>Pezizomycotina</taxon>
        <taxon>Dothideomycetes</taxon>
        <taxon>Dothideomycetidae</taxon>
        <taxon>Capnodiales</taxon>
        <taxon>Piedraiaceae</taxon>
        <taxon>Piedraia</taxon>
    </lineage>
</organism>
<feature type="region of interest" description="Disordered" evidence="4">
    <location>
        <begin position="120"/>
        <end position="163"/>
    </location>
</feature>
<dbReference type="CDD" id="cd22965">
    <property type="entry name" value="DD_DPY30_SDC1"/>
    <property type="match status" value="1"/>
</dbReference>
<accession>A0A6A7BS24</accession>
<evidence type="ECO:0000256" key="4">
    <source>
        <dbReference type="SAM" id="MobiDB-lite"/>
    </source>
</evidence>
<feature type="compositionally biased region" description="Pro residues" evidence="4">
    <location>
        <begin position="230"/>
        <end position="248"/>
    </location>
</feature>
<evidence type="ECO:0000313" key="5">
    <source>
        <dbReference type="EMBL" id="KAF2857308.1"/>
    </source>
</evidence>
<feature type="region of interest" description="Disordered" evidence="4">
    <location>
        <begin position="1"/>
        <end position="27"/>
    </location>
</feature>
<evidence type="ECO:0000256" key="2">
    <source>
        <dbReference type="ARBA" id="ARBA00010849"/>
    </source>
</evidence>
<feature type="compositionally biased region" description="Polar residues" evidence="4">
    <location>
        <begin position="120"/>
        <end position="139"/>
    </location>
</feature>
<dbReference type="Pfam" id="PF05186">
    <property type="entry name" value="Dpy-30"/>
    <property type="match status" value="1"/>
</dbReference>
<evidence type="ECO:0000256" key="1">
    <source>
        <dbReference type="ARBA" id="ARBA00004123"/>
    </source>
</evidence>
<feature type="compositionally biased region" description="Low complexity" evidence="4">
    <location>
        <begin position="276"/>
        <end position="285"/>
    </location>
</feature>
<dbReference type="Gene3D" id="1.20.890.10">
    <property type="entry name" value="cAMP-dependent protein kinase regulatory subunit, dimerization-anchoring domain"/>
    <property type="match status" value="1"/>
</dbReference>
<keyword evidence="3" id="KW-0539">Nucleus</keyword>
<dbReference type="InterPro" id="IPR007858">
    <property type="entry name" value="Dpy-30_motif"/>
</dbReference>